<keyword evidence="12" id="KW-0324">Glycolysis</keyword>
<keyword evidence="5" id="KW-0963">Cytoplasm</keyword>
<evidence type="ECO:0000256" key="2">
    <source>
        <dbReference type="ARBA" id="ARBA00004496"/>
    </source>
</evidence>
<dbReference type="Pfam" id="PF00365">
    <property type="entry name" value="PFK"/>
    <property type="match status" value="2"/>
</dbReference>
<evidence type="ECO:0000259" key="15">
    <source>
        <dbReference type="Pfam" id="PF00365"/>
    </source>
</evidence>
<dbReference type="Gene3D" id="3.40.50.460">
    <property type="entry name" value="Phosphofructokinase domain"/>
    <property type="match status" value="1"/>
</dbReference>
<evidence type="ECO:0000256" key="8">
    <source>
        <dbReference type="ARBA" id="ARBA00022741"/>
    </source>
</evidence>
<sequence length="459" mass="50794">MRRIAILTAGGDTPALNATIYGAVERSNQLGIEVYGIMKGFSGLLDSRVPHVNLNPLFVTIPEIDPCCGGTAIGASRTYISSEDAQELQKIAHRLKQLKIDGVVCIGGDGTISGMQSLCELFPCVLAPKTIDNDLGLNYINEPNEWHLNPETDEQPGFHHRREHESIALDEIVNYATPGYATAVFVAVQAIERIRTTAESHRRIAIVEVMGRHSGYIALGSAYGQPDMILLPEVPLDFPAFSQRVRELYDRQKNVVIVVGEGIVDQEGKPLGAAHASTDPAGNILLDGAAESLKKMLADDFGSEYFSNLRRHESAAQAIFTRKVGHTQRGGRPIRFDRFYATQLGGKAVDLLVEGQNNSLSTLCYQENSGFSLGALHANKLRDQWGRIHARTVHPSLYDDHRFQPSRLGIDYLSPIFNNAIGSDDLELFRSTFFQRGNLTSRYQSVNVDMQKRIRYLED</sequence>
<evidence type="ECO:0000256" key="11">
    <source>
        <dbReference type="ARBA" id="ARBA00022842"/>
    </source>
</evidence>
<evidence type="ECO:0000256" key="4">
    <source>
        <dbReference type="ARBA" id="ARBA00012055"/>
    </source>
</evidence>
<evidence type="ECO:0000256" key="7">
    <source>
        <dbReference type="ARBA" id="ARBA00022723"/>
    </source>
</evidence>
<dbReference type="InterPro" id="IPR035966">
    <property type="entry name" value="PKF_sf"/>
</dbReference>
<dbReference type="SUPFAM" id="SSF53784">
    <property type="entry name" value="Phosphofructokinase"/>
    <property type="match status" value="1"/>
</dbReference>
<name>A0A518CQC6_9PLAN</name>
<evidence type="ECO:0000256" key="3">
    <source>
        <dbReference type="ARBA" id="ARBA00004679"/>
    </source>
</evidence>
<gene>
    <name evidence="16" type="primary">pfkA</name>
    <name evidence="16" type="ORF">Pla110_31620</name>
</gene>
<dbReference type="UniPathway" id="UPA00109">
    <property type="reaction ID" value="UER00182"/>
</dbReference>
<evidence type="ECO:0000256" key="5">
    <source>
        <dbReference type="ARBA" id="ARBA00022490"/>
    </source>
</evidence>
<dbReference type="KEGG" id="plon:Pla110_31620"/>
<evidence type="ECO:0000313" key="16">
    <source>
        <dbReference type="EMBL" id="QDU81421.1"/>
    </source>
</evidence>
<dbReference type="OrthoDB" id="9802503at2"/>
<comment type="pathway">
    <text evidence="3">Carbohydrate degradation; glycolysis; D-glyceraldehyde 3-phosphate and glycerone phosphate from D-glucose: step 3/4.</text>
</comment>
<dbReference type="GO" id="GO:0030388">
    <property type="term" value="P:fructose 1,6-bisphosphate metabolic process"/>
    <property type="evidence" value="ECO:0007669"/>
    <property type="project" value="TreeGrafter"/>
</dbReference>
<dbReference type="GO" id="GO:0006002">
    <property type="term" value="P:fructose 6-phosphate metabolic process"/>
    <property type="evidence" value="ECO:0007669"/>
    <property type="project" value="InterPro"/>
</dbReference>
<feature type="domain" description="Phosphofructokinase" evidence="15">
    <location>
        <begin position="175"/>
        <end position="352"/>
    </location>
</feature>
<keyword evidence="11" id="KW-0460">Magnesium</keyword>
<dbReference type="GO" id="GO:0042802">
    <property type="term" value="F:identical protein binding"/>
    <property type="evidence" value="ECO:0007669"/>
    <property type="project" value="TreeGrafter"/>
</dbReference>
<dbReference type="PANTHER" id="PTHR13697">
    <property type="entry name" value="PHOSPHOFRUCTOKINASE"/>
    <property type="match status" value="1"/>
</dbReference>
<evidence type="ECO:0000313" key="17">
    <source>
        <dbReference type="Proteomes" id="UP000317178"/>
    </source>
</evidence>
<dbReference type="EMBL" id="CP036281">
    <property type="protein sequence ID" value="QDU81421.1"/>
    <property type="molecule type" value="Genomic_DNA"/>
</dbReference>
<comment type="cofactor">
    <cofactor evidence="1">
        <name>Mg(2+)</name>
        <dbReference type="ChEBI" id="CHEBI:18420"/>
    </cofactor>
</comment>
<evidence type="ECO:0000256" key="6">
    <source>
        <dbReference type="ARBA" id="ARBA00022679"/>
    </source>
</evidence>
<organism evidence="16 17">
    <name type="scientific">Polystyrenella longa</name>
    <dbReference type="NCBI Taxonomy" id="2528007"/>
    <lineage>
        <taxon>Bacteria</taxon>
        <taxon>Pseudomonadati</taxon>
        <taxon>Planctomycetota</taxon>
        <taxon>Planctomycetia</taxon>
        <taxon>Planctomycetales</taxon>
        <taxon>Planctomycetaceae</taxon>
        <taxon>Polystyrenella</taxon>
    </lineage>
</organism>
<keyword evidence="17" id="KW-1185">Reference proteome</keyword>
<evidence type="ECO:0000256" key="10">
    <source>
        <dbReference type="ARBA" id="ARBA00022840"/>
    </source>
</evidence>
<feature type="domain" description="Phosphofructokinase" evidence="15">
    <location>
        <begin position="3"/>
        <end position="136"/>
    </location>
</feature>
<evidence type="ECO:0000256" key="14">
    <source>
        <dbReference type="ARBA" id="ARBA00048070"/>
    </source>
</evidence>
<dbReference type="EC" id="2.7.1.11" evidence="4"/>
<dbReference type="GO" id="GO:0061621">
    <property type="term" value="P:canonical glycolysis"/>
    <property type="evidence" value="ECO:0007669"/>
    <property type="project" value="TreeGrafter"/>
</dbReference>
<comment type="catalytic activity">
    <reaction evidence="14">
        <text>beta-D-fructose 6-phosphate + ATP = beta-D-fructose 1,6-bisphosphate + ADP + H(+)</text>
        <dbReference type="Rhea" id="RHEA:16109"/>
        <dbReference type="ChEBI" id="CHEBI:15378"/>
        <dbReference type="ChEBI" id="CHEBI:30616"/>
        <dbReference type="ChEBI" id="CHEBI:32966"/>
        <dbReference type="ChEBI" id="CHEBI:57634"/>
        <dbReference type="ChEBI" id="CHEBI:456216"/>
        <dbReference type="EC" id="2.7.1.11"/>
    </reaction>
</comment>
<dbReference type="GO" id="GO:0003872">
    <property type="term" value="F:6-phosphofructokinase activity"/>
    <property type="evidence" value="ECO:0007669"/>
    <property type="project" value="UniProtKB-EC"/>
</dbReference>
<keyword evidence="10" id="KW-0067">ATP-binding</keyword>
<dbReference type="Gene3D" id="3.40.50.450">
    <property type="match status" value="1"/>
</dbReference>
<dbReference type="GO" id="GO:0016208">
    <property type="term" value="F:AMP binding"/>
    <property type="evidence" value="ECO:0007669"/>
    <property type="project" value="TreeGrafter"/>
</dbReference>
<dbReference type="GO" id="GO:0005945">
    <property type="term" value="C:6-phosphofructokinase complex"/>
    <property type="evidence" value="ECO:0007669"/>
    <property type="project" value="TreeGrafter"/>
</dbReference>
<dbReference type="InterPro" id="IPR022953">
    <property type="entry name" value="ATP_PFK"/>
</dbReference>
<comment type="subcellular location">
    <subcellularLocation>
        <location evidence="2">Cytoplasm</location>
    </subcellularLocation>
</comment>
<keyword evidence="8" id="KW-0547">Nucleotide-binding</keyword>
<keyword evidence="6 16" id="KW-0808">Transferase</keyword>
<dbReference type="GO" id="GO:0048029">
    <property type="term" value="F:monosaccharide binding"/>
    <property type="evidence" value="ECO:0007669"/>
    <property type="project" value="TreeGrafter"/>
</dbReference>
<evidence type="ECO:0000256" key="1">
    <source>
        <dbReference type="ARBA" id="ARBA00001946"/>
    </source>
</evidence>
<keyword evidence="7" id="KW-0479">Metal-binding</keyword>
<dbReference type="PANTHER" id="PTHR13697:SF4">
    <property type="entry name" value="ATP-DEPENDENT 6-PHOSPHOFRUCTOKINASE"/>
    <property type="match status" value="1"/>
</dbReference>
<evidence type="ECO:0000256" key="13">
    <source>
        <dbReference type="ARBA" id="ARBA00038478"/>
    </source>
</evidence>
<evidence type="ECO:0000256" key="12">
    <source>
        <dbReference type="ARBA" id="ARBA00023152"/>
    </source>
</evidence>
<proteinExistence type="inferred from homology"/>
<dbReference type="RefSeq" id="WP_144996750.1">
    <property type="nucleotide sequence ID" value="NZ_CP036281.1"/>
</dbReference>
<evidence type="ECO:0000256" key="9">
    <source>
        <dbReference type="ARBA" id="ARBA00022777"/>
    </source>
</evidence>
<dbReference type="GO" id="GO:0005524">
    <property type="term" value="F:ATP binding"/>
    <property type="evidence" value="ECO:0007669"/>
    <property type="project" value="TreeGrafter"/>
</dbReference>
<protein>
    <recommendedName>
        <fullName evidence="4">6-phosphofructokinase</fullName>
        <ecNumber evidence="4">2.7.1.11</ecNumber>
    </recommendedName>
</protein>
<dbReference type="AlphaFoldDB" id="A0A518CQC6"/>
<dbReference type="InterPro" id="IPR000023">
    <property type="entry name" value="Phosphofructokinase_dom"/>
</dbReference>
<dbReference type="PRINTS" id="PR00476">
    <property type="entry name" value="PHFRCTKINASE"/>
</dbReference>
<comment type="similarity">
    <text evidence="13">Belongs to the phosphofructokinase type A (PFKA) family.</text>
</comment>
<dbReference type="Proteomes" id="UP000317178">
    <property type="component" value="Chromosome"/>
</dbReference>
<dbReference type="GO" id="GO:0070095">
    <property type="term" value="F:fructose-6-phosphate binding"/>
    <property type="evidence" value="ECO:0007669"/>
    <property type="project" value="TreeGrafter"/>
</dbReference>
<dbReference type="GO" id="GO:0046872">
    <property type="term" value="F:metal ion binding"/>
    <property type="evidence" value="ECO:0007669"/>
    <property type="project" value="UniProtKB-KW"/>
</dbReference>
<accession>A0A518CQC6</accession>
<reference evidence="16 17" key="1">
    <citation type="submission" date="2019-02" db="EMBL/GenBank/DDBJ databases">
        <title>Deep-cultivation of Planctomycetes and their phenomic and genomic characterization uncovers novel biology.</title>
        <authorList>
            <person name="Wiegand S."/>
            <person name="Jogler M."/>
            <person name="Boedeker C."/>
            <person name="Pinto D."/>
            <person name="Vollmers J."/>
            <person name="Rivas-Marin E."/>
            <person name="Kohn T."/>
            <person name="Peeters S.H."/>
            <person name="Heuer A."/>
            <person name="Rast P."/>
            <person name="Oberbeckmann S."/>
            <person name="Bunk B."/>
            <person name="Jeske O."/>
            <person name="Meyerdierks A."/>
            <person name="Storesund J.E."/>
            <person name="Kallscheuer N."/>
            <person name="Luecker S."/>
            <person name="Lage O.M."/>
            <person name="Pohl T."/>
            <person name="Merkel B.J."/>
            <person name="Hornburger P."/>
            <person name="Mueller R.-W."/>
            <person name="Bruemmer F."/>
            <person name="Labrenz M."/>
            <person name="Spormann A.M."/>
            <person name="Op den Camp H."/>
            <person name="Overmann J."/>
            <person name="Amann R."/>
            <person name="Jetten M.S.M."/>
            <person name="Mascher T."/>
            <person name="Medema M.H."/>
            <person name="Devos D.P."/>
            <person name="Kaster A.-K."/>
            <person name="Ovreas L."/>
            <person name="Rohde M."/>
            <person name="Galperin M.Y."/>
            <person name="Jogler C."/>
        </authorList>
    </citation>
    <scope>NUCLEOTIDE SEQUENCE [LARGE SCALE GENOMIC DNA]</scope>
    <source>
        <strain evidence="16 17">Pla110</strain>
    </source>
</reference>
<keyword evidence="9 16" id="KW-0418">Kinase</keyword>